<evidence type="ECO:0000256" key="1">
    <source>
        <dbReference type="SAM" id="Phobius"/>
    </source>
</evidence>
<sequence>MGCHLIPATIITHPAIPRFPPVKCLLKITSENNTILTHAILIQRTLSRRNIRILICVCYSVMHTLAACILVYTHPYCFIQEQTHSTPTSDTHTHIHTHQSVNIIVAAKIDKGMMGLGLLEVL</sequence>
<gene>
    <name evidence="2" type="ORF">Bm1_52830</name>
</gene>
<keyword evidence="1" id="KW-0812">Transmembrane</keyword>
<reference evidence="2" key="1">
    <citation type="journal article" date="2007" name="Science">
        <title>Draft genome of the filarial nematode parasite Brugia malayi.</title>
        <authorList>
            <person name="Ghedin E."/>
            <person name="Wang S."/>
            <person name="Spiro D."/>
            <person name="Caler E."/>
            <person name="Zhao Q."/>
            <person name="Crabtree J."/>
            <person name="Allen J.E."/>
            <person name="Delcher A.L."/>
            <person name="Guiliano D.B."/>
            <person name="Miranda-Saavedra D."/>
            <person name="Angiuoli S.V."/>
            <person name="Creasy T."/>
            <person name="Amedeo P."/>
            <person name="Haas B."/>
            <person name="El-Sayed N.M."/>
            <person name="Wortman J.R."/>
            <person name="Feldblyum T."/>
            <person name="Tallon L."/>
            <person name="Schatz M."/>
            <person name="Shumway M."/>
            <person name="Koo H."/>
            <person name="Salzberg S.L."/>
            <person name="Schobel S."/>
            <person name="Pertea M."/>
            <person name="Pop M."/>
            <person name="White O."/>
            <person name="Barton G.J."/>
            <person name="Carlow C.K."/>
            <person name="Crawford M.J."/>
            <person name="Daub J."/>
            <person name="Dimmic M.W."/>
            <person name="Estes C.F."/>
            <person name="Foster J.M."/>
            <person name="Ganatra M."/>
            <person name="Gregory W.F."/>
            <person name="Johnson N.M."/>
            <person name="Jin J."/>
            <person name="Komuniecki R."/>
            <person name="Korf I."/>
            <person name="Kumar S."/>
            <person name="Laney S."/>
            <person name="Li B.W."/>
            <person name="Li W."/>
            <person name="Lindblom T.H."/>
            <person name="Lustigman S."/>
            <person name="Ma D."/>
            <person name="Maina C.V."/>
            <person name="Martin D.M."/>
            <person name="McCarter J.P."/>
            <person name="McReynolds L."/>
            <person name="Mitreva M."/>
            <person name="Nutman T.B."/>
            <person name="Parkinson J."/>
            <person name="Peregrin-Alvarez J.M."/>
            <person name="Poole C."/>
            <person name="Ren Q."/>
            <person name="Saunders L."/>
            <person name="Sluder A.E."/>
            <person name="Smith K."/>
            <person name="Stanke M."/>
            <person name="Unnasch T.R."/>
            <person name="Ware J."/>
            <person name="Wei A.D."/>
            <person name="Weil G."/>
            <person name="Williams D.J."/>
            <person name="Zhang Y."/>
            <person name="Williams S.A."/>
            <person name="Fraser-Liggett C."/>
            <person name="Slatko B."/>
            <person name="Blaxter M.L."/>
            <person name="Scott A.L."/>
        </authorList>
    </citation>
    <scope>NUCLEOTIDE SEQUENCE [LARGE SCALE GENOMIC DNA]</scope>
</reference>
<accession>A8QDK1</accession>
<dbReference type="AlphaFoldDB" id="A8QDK1"/>
<keyword evidence="1" id="KW-0472">Membrane</keyword>
<proteinExistence type="predicted"/>
<dbReference type="EMBL" id="DS239431">
    <property type="protein sequence ID" value="EDP29593.1"/>
    <property type="molecule type" value="Genomic_DNA"/>
</dbReference>
<keyword evidence="1" id="KW-1133">Transmembrane helix</keyword>
<name>A8QDK1_BRUMA</name>
<evidence type="ECO:0000313" key="2">
    <source>
        <dbReference type="EMBL" id="EDP29593.1"/>
    </source>
</evidence>
<protein>
    <submittedName>
        <fullName evidence="2">Uncharacterized protein</fullName>
    </submittedName>
</protein>
<feature type="transmembrane region" description="Helical" evidence="1">
    <location>
        <begin position="51"/>
        <end position="72"/>
    </location>
</feature>
<organism evidence="2">
    <name type="scientific">Brugia malayi</name>
    <name type="common">Filarial nematode worm</name>
    <dbReference type="NCBI Taxonomy" id="6279"/>
    <lineage>
        <taxon>Eukaryota</taxon>
        <taxon>Metazoa</taxon>
        <taxon>Ecdysozoa</taxon>
        <taxon>Nematoda</taxon>
        <taxon>Chromadorea</taxon>
        <taxon>Rhabditida</taxon>
        <taxon>Spirurina</taxon>
        <taxon>Spiruromorpha</taxon>
        <taxon>Filarioidea</taxon>
        <taxon>Onchocercidae</taxon>
        <taxon>Brugia</taxon>
    </lineage>
</organism>